<dbReference type="Proteomes" id="UP000598054">
    <property type="component" value="Chromosome"/>
</dbReference>
<feature type="transmembrane region" description="Helical" evidence="1">
    <location>
        <begin position="171"/>
        <end position="192"/>
    </location>
</feature>
<feature type="transmembrane region" description="Helical" evidence="1">
    <location>
        <begin position="46"/>
        <end position="73"/>
    </location>
</feature>
<feature type="transmembrane region" description="Helical" evidence="1">
    <location>
        <begin position="212"/>
        <end position="238"/>
    </location>
</feature>
<evidence type="ECO:0000313" key="4">
    <source>
        <dbReference type="EMBL" id="QRV37232.1"/>
    </source>
</evidence>
<feature type="domain" description="MHYT" evidence="3">
    <location>
        <begin position="10"/>
        <end position="199"/>
    </location>
</feature>
<feature type="region of interest" description="Disordered" evidence="2">
    <location>
        <begin position="253"/>
        <end position="354"/>
    </location>
</feature>
<evidence type="ECO:0000313" key="7">
    <source>
        <dbReference type="Proteomes" id="UP000623926"/>
    </source>
</evidence>
<evidence type="ECO:0000256" key="1">
    <source>
        <dbReference type="PROSITE-ProRule" id="PRU00244"/>
    </source>
</evidence>
<dbReference type="PANTHER" id="PTHR35152">
    <property type="entry name" value="DOMAIN SIGNALLING PROTEIN, PUTATIVE (AFU_ORTHOLOGUE AFUA_5G11310)-RELATED"/>
    <property type="match status" value="1"/>
</dbReference>
<keyword evidence="6" id="KW-1185">Reference proteome</keyword>
<dbReference type="PROSITE" id="PS50924">
    <property type="entry name" value="MHYT"/>
    <property type="match status" value="1"/>
</dbReference>
<dbReference type="PANTHER" id="PTHR35152:SF1">
    <property type="entry name" value="DOMAIN SIGNALLING PROTEIN, PUTATIVE (AFU_ORTHOLOGUE AFUA_5G11310)-RELATED"/>
    <property type="match status" value="1"/>
</dbReference>
<feature type="transmembrane region" description="Helical" evidence="1">
    <location>
        <begin position="12"/>
        <end position="34"/>
    </location>
</feature>
<proteinExistence type="predicted"/>
<dbReference type="InterPro" id="IPR005330">
    <property type="entry name" value="MHYT_dom"/>
</dbReference>
<organism evidence="4 7">
    <name type="scientific">Streptomyces californicus</name>
    <dbReference type="NCBI Taxonomy" id="67351"/>
    <lineage>
        <taxon>Bacteria</taxon>
        <taxon>Bacillati</taxon>
        <taxon>Actinomycetota</taxon>
        <taxon>Actinomycetes</taxon>
        <taxon>Kitasatosporales</taxon>
        <taxon>Streptomycetaceae</taxon>
        <taxon>Streptomyces</taxon>
    </lineage>
</organism>
<dbReference type="Pfam" id="PF03707">
    <property type="entry name" value="MHYT"/>
    <property type="match status" value="2"/>
</dbReference>
<protein>
    <recommendedName>
        <fullName evidence="3">MHYT domain-containing protein</fullName>
    </recommendedName>
</protein>
<keyword evidence="1" id="KW-0472">Membrane</keyword>
<evidence type="ECO:0000259" key="3">
    <source>
        <dbReference type="PROSITE" id="PS50924"/>
    </source>
</evidence>
<evidence type="ECO:0000313" key="5">
    <source>
        <dbReference type="EMBL" id="QRV40505.1"/>
    </source>
</evidence>
<reference evidence="6 7" key="1">
    <citation type="submission" date="2021-02" db="EMBL/GenBank/DDBJ databases">
        <title>FDA dAtabase for Regulatory Grade micrObial Sequences (FDA-ARGOS): Supporting development and validation of Infectious Disease Dx tests.</title>
        <authorList>
            <person name="Sproer C."/>
            <person name="Gronow S."/>
            <person name="Severitt S."/>
            <person name="Schroder I."/>
            <person name="Tallon L."/>
            <person name="Sadzewicz L."/>
            <person name="Zhao X."/>
            <person name="Boylan J."/>
            <person name="Ott S."/>
            <person name="Bowen H."/>
            <person name="Vavikolanu K."/>
            <person name="Mehta A."/>
            <person name="Aluvathingal J."/>
            <person name="Nadendla S."/>
            <person name="Lowell S."/>
            <person name="Myers T."/>
            <person name="Yan Y."/>
            <person name="Sichtig H."/>
        </authorList>
    </citation>
    <scope>NUCLEOTIDE SEQUENCE [LARGE SCALE GENOMIC DNA]</scope>
    <source>
        <strain evidence="5 6">FDAARGOS_1211</strain>
        <strain evidence="4 7">FDAARGOS_1212</strain>
    </source>
</reference>
<dbReference type="AlphaFoldDB" id="A0ABD7D148"/>
<dbReference type="EMBL" id="CP070245">
    <property type="protein sequence ID" value="QRV37232.1"/>
    <property type="molecule type" value="Genomic_DNA"/>
</dbReference>
<accession>A0ABD7D148</accession>
<evidence type="ECO:0000256" key="2">
    <source>
        <dbReference type="SAM" id="MobiDB-lite"/>
    </source>
</evidence>
<keyword evidence="1" id="KW-1133">Transmembrane helix</keyword>
<dbReference type="Proteomes" id="UP000623926">
    <property type="component" value="Chromosome"/>
</dbReference>
<feature type="compositionally biased region" description="Low complexity" evidence="2">
    <location>
        <begin position="286"/>
        <end position="325"/>
    </location>
</feature>
<dbReference type="EMBL" id="CP070249">
    <property type="protein sequence ID" value="QRV40505.1"/>
    <property type="molecule type" value="Genomic_DNA"/>
</dbReference>
<evidence type="ECO:0000313" key="6">
    <source>
        <dbReference type="Proteomes" id="UP000598054"/>
    </source>
</evidence>
<keyword evidence="1" id="KW-0812">Transmembrane</keyword>
<sequence length="354" mass="35789">MHGTIDGFNYGAVTPVVAYVMACLGSALGLRCTIRSLRTDTSWKPGWLGLGAAAIGSGIWTMHFVAMMGFHVAETPISYDLRRTVLSLVVAIVVVGVGVFIVGYRGATRAALLTAGLTTGLGVAGMHYLGMAGMRMNGRLEYSPVAVALSILIAVVAATAALWAAVSVKGFLPSLGASLVMGVAVTGMHYTGMSGLSVRLHESHGAQALGGASAVSIMLPLMVGPLAFLLLAAVVVMFDPILVLGEGEWTAPAAPQAPKAPADDWPEGFGAAHPGTTAHQGAYQGPAAHQGAPVHQAAAAPQGAAAHQAAAAHPAGAAPYPAGAAGSPTAYDRFGTPAQPRPPHQQPGSARPSF</sequence>
<name>A0ABD7D148_9ACTN</name>
<gene>
    <name evidence="5" type="ORF">I6J41_06915</name>
    <name evidence="4" type="ORF">I6J42_26660</name>
</gene>
<feature type="transmembrane region" description="Helical" evidence="1">
    <location>
        <begin position="142"/>
        <end position="164"/>
    </location>
</feature>
<dbReference type="GO" id="GO:0016020">
    <property type="term" value="C:membrane"/>
    <property type="evidence" value="ECO:0007669"/>
    <property type="project" value="UniProtKB-UniRule"/>
</dbReference>
<feature type="transmembrane region" description="Helical" evidence="1">
    <location>
        <begin position="85"/>
        <end position="104"/>
    </location>
</feature>
<feature type="transmembrane region" description="Helical" evidence="1">
    <location>
        <begin position="111"/>
        <end position="130"/>
    </location>
</feature>